<keyword evidence="3" id="KW-0732">Signal</keyword>
<evidence type="ECO:0000259" key="6">
    <source>
        <dbReference type="Pfam" id="PF07980"/>
    </source>
</evidence>
<evidence type="ECO:0000256" key="4">
    <source>
        <dbReference type="ARBA" id="ARBA00023136"/>
    </source>
</evidence>
<keyword evidence="4" id="KW-0472">Membrane</keyword>
<comment type="caution">
    <text evidence="8">The sequence shown here is derived from an EMBL/GenBank/DDBJ whole genome shotgun (WGS) entry which is preliminary data.</text>
</comment>
<accession>A0AAE4IB23</accession>
<dbReference type="Proteomes" id="UP001181247">
    <property type="component" value="Unassembled WGS sequence"/>
</dbReference>
<evidence type="ECO:0000256" key="3">
    <source>
        <dbReference type="ARBA" id="ARBA00022729"/>
    </source>
</evidence>
<keyword evidence="5" id="KW-0998">Cell outer membrane</keyword>
<comment type="subcellular location">
    <subcellularLocation>
        <location evidence="1">Cell outer membrane</location>
    </subcellularLocation>
</comment>
<protein>
    <submittedName>
        <fullName evidence="8">RagB/SusD family nutrient uptake outer membrane protein</fullName>
    </submittedName>
</protein>
<feature type="domain" description="RagB/SusD" evidence="6">
    <location>
        <begin position="34"/>
        <end position="260"/>
    </location>
</feature>
<proteinExistence type="inferred from homology"/>
<evidence type="ECO:0000256" key="2">
    <source>
        <dbReference type="ARBA" id="ARBA00006275"/>
    </source>
</evidence>
<dbReference type="AlphaFoldDB" id="A0AAE4IB23"/>
<name>A0AAE4IB23_BACUN</name>
<dbReference type="GO" id="GO:0009279">
    <property type="term" value="C:cell outer membrane"/>
    <property type="evidence" value="ECO:0007669"/>
    <property type="project" value="UniProtKB-SubCell"/>
</dbReference>
<evidence type="ECO:0000313" key="9">
    <source>
        <dbReference type="Proteomes" id="UP001181247"/>
    </source>
</evidence>
<reference evidence="7" key="1">
    <citation type="submission" date="2022-10" db="EMBL/GenBank/DDBJ databases">
        <title>Human gut microbiome strain richness.</title>
        <authorList>
            <person name="Chen-Liaw A."/>
        </authorList>
    </citation>
    <scope>NUCLEOTIDE SEQUENCE</scope>
    <source>
        <strain evidence="7">A1_m1001262Bd0_191120</strain>
    </source>
</reference>
<dbReference type="Gene3D" id="1.25.40.390">
    <property type="match status" value="1"/>
</dbReference>
<sequence length="260" mass="30330">MLESNRIFDASNSMDEFSFFEVMNHWRTDKLDMSGSNNQFNGTGWGFMVPQKKLYDAFVQEEGVDGYRLNQTMKTYDQISQLGVKVAKGQSLINEGYFMWKRRFSNVESPAGFWCSYNNYRWMRYAEVLLLAAEANLKDGNQSEADACLNEVRQRARLDAKTATLDAIKLEKRLELCSEYTRYQDIIRWKDAEALLKDQGERTPILSNKAGKDEPDNVAVEYIQYNKDKTRYGFKERHYLLPIPAKEIRLNPNMEQNAGW</sequence>
<dbReference type="Proteomes" id="UP001218502">
    <property type="component" value="Unassembled WGS sequence"/>
</dbReference>
<evidence type="ECO:0000313" key="7">
    <source>
        <dbReference type="EMBL" id="MDC1751093.1"/>
    </source>
</evidence>
<comment type="similarity">
    <text evidence="2">Belongs to the SusD family.</text>
</comment>
<dbReference type="Pfam" id="PF07980">
    <property type="entry name" value="SusD_RagB"/>
    <property type="match status" value="1"/>
</dbReference>
<dbReference type="InterPro" id="IPR011990">
    <property type="entry name" value="TPR-like_helical_dom_sf"/>
</dbReference>
<gene>
    <name evidence="7" type="ORF">POY80_01365</name>
    <name evidence="8" type="ORF">RVH16_01790</name>
</gene>
<evidence type="ECO:0000313" key="8">
    <source>
        <dbReference type="EMBL" id="MDU0243461.1"/>
    </source>
</evidence>
<dbReference type="EMBL" id="JAWDEU010000002">
    <property type="protein sequence ID" value="MDU0243461.1"/>
    <property type="molecule type" value="Genomic_DNA"/>
</dbReference>
<evidence type="ECO:0000256" key="5">
    <source>
        <dbReference type="ARBA" id="ARBA00023237"/>
    </source>
</evidence>
<dbReference type="SUPFAM" id="SSF48452">
    <property type="entry name" value="TPR-like"/>
    <property type="match status" value="1"/>
</dbReference>
<dbReference type="RefSeq" id="WP_230373587.1">
    <property type="nucleotide sequence ID" value="NZ_CAXTGW010000002.1"/>
</dbReference>
<evidence type="ECO:0000256" key="1">
    <source>
        <dbReference type="ARBA" id="ARBA00004442"/>
    </source>
</evidence>
<organism evidence="8 9">
    <name type="scientific">Bacteroides uniformis</name>
    <dbReference type="NCBI Taxonomy" id="820"/>
    <lineage>
        <taxon>Bacteria</taxon>
        <taxon>Pseudomonadati</taxon>
        <taxon>Bacteroidota</taxon>
        <taxon>Bacteroidia</taxon>
        <taxon>Bacteroidales</taxon>
        <taxon>Bacteroidaceae</taxon>
        <taxon>Bacteroides</taxon>
    </lineage>
</organism>
<dbReference type="EMBL" id="JAQNQY010000001">
    <property type="protein sequence ID" value="MDC1751093.1"/>
    <property type="molecule type" value="Genomic_DNA"/>
</dbReference>
<dbReference type="InterPro" id="IPR012944">
    <property type="entry name" value="SusD_RagB_dom"/>
</dbReference>
<reference evidence="8" key="2">
    <citation type="submission" date="2023-10" db="EMBL/GenBank/DDBJ databases">
        <title>Genome of Potential pathogenic bacteria in Crohn's disease.</title>
        <authorList>
            <person name="Rodriguez-Palacios A."/>
        </authorList>
    </citation>
    <scope>NUCLEOTIDE SEQUENCE</scope>
    <source>
        <strain evidence="8">CavFT-hAR50</strain>
    </source>
</reference>